<name>A0AAW9HGX2_9ACTO</name>
<keyword evidence="3" id="KW-1185">Reference proteome</keyword>
<dbReference type="EMBL" id="JAWNFY010000009">
    <property type="protein sequence ID" value="MDY5146194.1"/>
    <property type="molecule type" value="Genomic_DNA"/>
</dbReference>
<dbReference type="Proteomes" id="UP001284901">
    <property type="component" value="Unassembled WGS sequence"/>
</dbReference>
<evidence type="ECO:0000313" key="1">
    <source>
        <dbReference type="EMBL" id="MDY5140095.1"/>
    </source>
</evidence>
<proteinExistence type="predicted"/>
<evidence type="ECO:0000313" key="3">
    <source>
        <dbReference type="Proteomes" id="UP001284901"/>
    </source>
</evidence>
<protein>
    <submittedName>
        <fullName evidence="1">Uncharacterized protein</fullName>
    </submittedName>
</protein>
<evidence type="ECO:0000313" key="4">
    <source>
        <dbReference type="Proteomes" id="UP001288320"/>
    </source>
</evidence>
<sequence length="130" mass="14520">MLLKDDVQQVRFLEVSGEVNGSLETRPDTLECKMKIDSKILELAGEFQGTVFVDVTMGLMAEDAGRQMYSSHVKARVRIGNQVSRENVQHADVVELVWPVLAGKLMSVARELDMPLSSIPLFMPSNDRLD</sequence>
<dbReference type="GeneID" id="92813564"/>
<dbReference type="EMBL" id="JAWNFV010000003">
    <property type="protein sequence ID" value="MDY5140095.1"/>
    <property type="molecule type" value="Genomic_DNA"/>
</dbReference>
<dbReference type="Proteomes" id="UP001288320">
    <property type="component" value="Unassembled WGS sequence"/>
</dbReference>
<accession>A0AAW9HGX2</accession>
<evidence type="ECO:0000313" key="2">
    <source>
        <dbReference type="EMBL" id="MDY5146194.1"/>
    </source>
</evidence>
<reference evidence="1 3" key="1">
    <citation type="submission" date="2023-10" db="EMBL/GenBank/DDBJ databases">
        <title>Whole Genome based description of the genera Actinobaculum and Actinotignum reveals a complex phylogenetic relationship within the species included in the genus Actinotignum.</title>
        <authorList>
            <person name="Jensen C.S."/>
            <person name="Dargis R."/>
            <person name="Kemp M."/>
            <person name="Christensen J.J."/>
        </authorList>
    </citation>
    <scope>NUCLEOTIDE SEQUENCE</scope>
    <source>
        <strain evidence="2 3">SLA_B089</strain>
        <strain evidence="1">SLA_B245</strain>
    </source>
</reference>
<comment type="caution">
    <text evidence="1">The sequence shown here is derived from an EMBL/GenBank/DDBJ whole genome shotgun (WGS) entry which is preliminary data.</text>
</comment>
<dbReference type="RefSeq" id="WP_143231800.1">
    <property type="nucleotide sequence ID" value="NZ_CAUPFC010000004.1"/>
</dbReference>
<organism evidence="1 4">
    <name type="scientific">Actinotignum timonense</name>
    <dbReference type="NCBI Taxonomy" id="1870995"/>
    <lineage>
        <taxon>Bacteria</taxon>
        <taxon>Bacillati</taxon>
        <taxon>Actinomycetota</taxon>
        <taxon>Actinomycetes</taxon>
        <taxon>Actinomycetales</taxon>
        <taxon>Actinomycetaceae</taxon>
        <taxon>Actinotignum</taxon>
    </lineage>
</organism>
<dbReference type="AlphaFoldDB" id="A0AAW9HGX2"/>
<gene>
    <name evidence="1" type="ORF">R6G74_02020</name>
    <name evidence="2" type="ORF">R6P33_04050</name>
</gene>